<sequence>QPLRPALRMVRHRPRPQAAAAAGPPRCGARAARHRGAVDAPALRRAAGGRLPLRPRRPR</sequence>
<evidence type="ECO:0000313" key="2">
    <source>
        <dbReference type="EMBL" id="GFD60183.1"/>
    </source>
</evidence>
<proteinExistence type="predicted"/>
<feature type="compositionally biased region" description="Low complexity" evidence="1">
    <location>
        <begin position="40"/>
        <end position="52"/>
    </location>
</feature>
<evidence type="ECO:0000256" key="1">
    <source>
        <dbReference type="SAM" id="MobiDB-lite"/>
    </source>
</evidence>
<reference evidence="2" key="1">
    <citation type="journal article" date="2019" name="Sci. Rep.">
        <title>Draft genome of Tanacetum cinerariifolium, the natural source of mosquito coil.</title>
        <authorList>
            <person name="Yamashiro T."/>
            <person name="Shiraishi A."/>
            <person name="Satake H."/>
            <person name="Nakayama K."/>
        </authorList>
    </citation>
    <scope>NUCLEOTIDE SEQUENCE</scope>
</reference>
<organism evidence="2">
    <name type="scientific">Tanacetum cinerariifolium</name>
    <name type="common">Dalmatian daisy</name>
    <name type="synonym">Chrysanthemum cinerariifolium</name>
    <dbReference type="NCBI Taxonomy" id="118510"/>
    <lineage>
        <taxon>Eukaryota</taxon>
        <taxon>Viridiplantae</taxon>
        <taxon>Streptophyta</taxon>
        <taxon>Embryophyta</taxon>
        <taxon>Tracheophyta</taxon>
        <taxon>Spermatophyta</taxon>
        <taxon>Magnoliopsida</taxon>
        <taxon>eudicotyledons</taxon>
        <taxon>Gunneridae</taxon>
        <taxon>Pentapetalae</taxon>
        <taxon>asterids</taxon>
        <taxon>campanulids</taxon>
        <taxon>Asterales</taxon>
        <taxon>Asteraceae</taxon>
        <taxon>Asteroideae</taxon>
        <taxon>Anthemideae</taxon>
        <taxon>Anthemidinae</taxon>
        <taxon>Tanacetum</taxon>
    </lineage>
</organism>
<feature type="compositionally biased region" description="Low complexity" evidence="1">
    <location>
        <begin position="16"/>
        <end position="30"/>
    </location>
</feature>
<dbReference type="EMBL" id="BKCJ011874610">
    <property type="protein sequence ID" value="GFD60183.1"/>
    <property type="molecule type" value="Genomic_DNA"/>
</dbReference>
<comment type="caution">
    <text evidence="2">The sequence shown here is derived from an EMBL/GenBank/DDBJ whole genome shotgun (WGS) entry which is preliminary data.</text>
</comment>
<name>A0A699XLQ3_TANCI</name>
<accession>A0A699XLQ3</accession>
<protein>
    <submittedName>
        <fullName evidence="2">Uncharacterized protein</fullName>
    </submittedName>
</protein>
<gene>
    <name evidence="2" type="ORF">Tci_932152</name>
</gene>
<dbReference type="AlphaFoldDB" id="A0A699XLQ3"/>
<feature type="non-terminal residue" evidence="2">
    <location>
        <position position="1"/>
    </location>
</feature>
<feature type="region of interest" description="Disordered" evidence="1">
    <location>
        <begin position="1"/>
        <end position="59"/>
    </location>
</feature>